<evidence type="ECO:0000313" key="3">
    <source>
        <dbReference type="Proteomes" id="UP000276232"/>
    </source>
</evidence>
<dbReference type="InterPro" id="IPR029058">
    <property type="entry name" value="AB_hydrolase_fold"/>
</dbReference>
<dbReference type="InParanoid" id="A0A3N1GAW6"/>
<organism evidence="2 3">
    <name type="scientific">Pseudokineococcus lusitanus</name>
    <dbReference type="NCBI Taxonomy" id="763993"/>
    <lineage>
        <taxon>Bacteria</taxon>
        <taxon>Bacillati</taxon>
        <taxon>Actinomycetota</taxon>
        <taxon>Actinomycetes</taxon>
        <taxon>Kineosporiales</taxon>
        <taxon>Kineosporiaceae</taxon>
        <taxon>Pseudokineococcus</taxon>
    </lineage>
</organism>
<dbReference type="Pfam" id="PF00450">
    <property type="entry name" value="Peptidase_S10"/>
    <property type="match status" value="1"/>
</dbReference>
<reference evidence="2 3" key="1">
    <citation type="journal article" date="2015" name="Stand. Genomic Sci.">
        <title>Genomic Encyclopedia of Bacterial and Archaeal Type Strains, Phase III: the genomes of soil and plant-associated and newly described type strains.</title>
        <authorList>
            <person name="Whitman W.B."/>
            <person name="Woyke T."/>
            <person name="Klenk H.P."/>
            <person name="Zhou Y."/>
            <person name="Lilburn T.G."/>
            <person name="Beck B.J."/>
            <person name="De Vos P."/>
            <person name="Vandamme P."/>
            <person name="Eisen J.A."/>
            <person name="Garrity G."/>
            <person name="Hugenholtz P."/>
            <person name="Kyrpides N.C."/>
        </authorList>
    </citation>
    <scope>NUCLEOTIDE SEQUENCE [LARGE SCALE GENOMIC DNA]</scope>
    <source>
        <strain evidence="2 3">CECT 7306</strain>
    </source>
</reference>
<feature type="region of interest" description="Disordered" evidence="1">
    <location>
        <begin position="1"/>
        <end position="20"/>
    </location>
</feature>
<keyword evidence="2" id="KW-0121">Carboxypeptidase</keyword>
<name>A0A3N1GAW6_9ACTN</name>
<dbReference type="RefSeq" id="WP_123380898.1">
    <property type="nucleotide sequence ID" value="NZ_RJKN01000007.1"/>
</dbReference>
<dbReference type="Proteomes" id="UP000276232">
    <property type="component" value="Unassembled WGS sequence"/>
</dbReference>
<accession>A0A3N1GAW6</accession>
<proteinExistence type="predicted"/>
<sequence>MVDDAATAPPPAAGPVRDETVTTHHVLATADGELRYTARAGRVVLHEDHVEDGVWKGRRPRAHVGLTAYTLDGADPTTRPVTFAFNGGPGSSSVWLHLGLLGPRRVVTGDVGALEPPPGRLVDNPESLLAVSDLVFVDPVSTGRSRVVEGERPGDFHGFTADVESVGEVVRQWVSAEGRWLSPKLLAGESYGTTRAAALAEHLQGAGLYLSGLVLVSAVLNFGVLQATPGDDRAYPRYLPFYAATAHRHGRHPGRSLEEVVAEAEAYAEQEYPAVLARGARLAPAERATAVATVARLSGLSEAYVERSDLRVEHLRYFAELLRDEGLVVGRLDSRFTGPAGRGTAEEVDVDPSLDAVLGAYAAASQHLLRAELGVEDTGPFHVFGPGVNEAWSYKEFENASVSVLDRLSRAMRQNPHLKVHVSLGRYDGATTVASAEDDLAHLAVPAERHADVERRYYEAGHMMYVHEPSRLRQSADLADFVRRATARRDGPRPGGAGQSS</sequence>
<dbReference type="SUPFAM" id="SSF53474">
    <property type="entry name" value="alpha/beta-Hydrolases"/>
    <property type="match status" value="1"/>
</dbReference>
<dbReference type="OrthoDB" id="9770107at2"/>
<keyword evidence="2" id="KW-0645">Protease</keyword>
<dbReference type="GO" id="GO:0006508">
    <property type="term" value="P:proteolysis"/>
    <property type="evidence" value="ECO:0007669"/>
    <property type="project" value="InterPro"/>
</dbReference>
<keyword evidence="3" id="KW-1185">Reference proteome</keyword>
<keyword evidence="2" id="KW-0378">Hydrolase</keyword>
<dbReference type="EMBL" id="RJKN01000007">
    <property type="protein sequence ID" value="ROP27324.1"/>
    <property type="molecule type" value="Genomic_DNA"/>
</dbReference>
<evidence type="ECO:0000313" key="2">
    <source>
        <dbReference type="EMBL" id="ROP27324.1"/>
    </source>
</evidence>
<protein>
    <submittedName>
        <fullName evidence="2">Carboxypeptidase C (Cathepsin A)</fullName>
    </submittedName>
</protein>
<dbReference type="AlphaFoldDB" id="A0A3N1GAW6"/>
<dbReference type="GO" id="GO:0004185">
    <property type="term" value="F:serine-type carboxypeptidase activity"/>
    <property type="evidence" value="ECO:0007669"/>
    <property type="project" value="InterPro"/>
</dbReference>
<dbReference type="Gene3D" id="3.40.50.1820">
    <property type="entry name" value="alpha/beta hydrolase"/>
    <property type="match status" value="1"/>
</dbReference>
<comment type="caution">
    <text evidence="2">The sequence shown here is derived from an EMBL/GenBank/DDBJ whole genome shotgun (WGS) entry which is preliminary data.</text>
</comment>
<evidence type="ECO:0000256" key="1">
    <source>
        <dbReference type="SAM" id="MobiDB-lite"/>
    </source>
</evidence>
<gene>
    <name evidence="2" type="ORF">EDC03_2852</name>
</gene>
<dbReference type="InterPro" id="IPR001563">
    <property type="entry name" value="Peptidase_S10"/>
</dbReference>